<keyword evidence="3" id="KW-1185">Reference proteome</keyword>
<dbReference type="Proteomes" id="UP000095552">
    <property type="component" value="Unassembled WGS sequence"/>
</dbReference>
<proteinExistence type="predicted"/>
<gene>
    <name evidence="2" type="ORF">BFP71_17575</name>
</gene>
<comment type="caution">
    <text evidence="2">The sequence shown here is derived from an EMBL/GenBank/DDBJ whole genome shotgun (WGS) entry which is preliminary data.</text>
</comment>
<dbReference type="InterPro" id="IPR001296">
    <property type="entry name" value="Glyco_trans_1"/>
</dbReference>
<reference evidence="2 3" key="1">
    <citation type="submission" date="2016-08" db="EMBL/GenBank/DDBJ databases">
        <title>Draft genome of Fabibacter sp. strain SK-8.</title>
        <authorList>
            <person name="Wong S.-K."/>
            <person name="Hamasaki K."/>
            <person name="Yoshizawa S."/>
        </authorList>
    </citation>
    <scope>NUCLEOTIDE SEQUENCE [LARGE SCALE GENOMIC DNA]</scope>
    <source>
        <strain evidence="2 3">SK-8</strain>
    </source>
</reference>
<evidence type="ECO:0000313" key="2">
    <source>
        <dbReference type="EMBL" id="OEK05213.1"/>
    </source>
</evidence>
<dbReference type="PANTHER" id="PTHR12526:SF630">
    <property type="entry name" value="GLYCOSYLTRANSFERASE"/>
    <property type="match status" value="1"/>
</dbReference>
<evidence type="ECO:0000313" key="3">
    <source>
        <dbReference type="Proteomes" id="UP000095552"/>
    </source>
</evidence>
<dbReference type="EMBL" id="MDGQ01000005">
    <property type="protein sequence ID" value="OEK05213.1"/>
    <property type="molecule type" value="Genomic_DNA"/>
</dbReference>
<dbReference type="STRING" id="1563681.BFP71_17575"/>
<dbReference type="CDD" id="cd03801">
    <property type="entry name" value="GT4_PimA-like"/>
    <property type="match status" value="1"/>
</dbReference>
<protein>
    <recommendedName>
        <fullName evidence="1">Glycosyl transferase family 1 domain-containing protein</fullName>
    </recommendedName>
</protein>
<dbReference type="Pfam" id="PF00534">
    <property type="entry name" value="Glycos_transf_1"/>
    <property type="match status" value="1"/>
</dbReference>
<dbReference type="PANTHER" id="PTHR12526">
    <property type="entry name" value="GLYCOSYLTRANSFERASE"/>
    <property type="match status" value="1"/>
</dbReference>
<feature type="domain" description="Glycosyl transferase family 1" evidence="1">
    <location>
        <begin position="180"/>
        <end position="332"/>
    </location>
</feature>
<dbReference type="Gene3D" id="3.40.50.2000">
    <property type="entry name" value="Glycogen Phosphorylase B"/>
    <property type="match status" value="2"/>
</dbReference>
<dbReference type="GO" id="GO:0016757">
    <property type="term" value="F:glycosyltransferase activity"/>
    <property type="evidence" value="ECO:0007669"/>
    <property type="project" value="InterPro"/>
</dbReference>
<sequence>MKIVFAFHDRANYAGGPALNAVRLLPELQNLGIEVHGICIAPKDLSTPNAQSLIDNGVKVTVLNRKFFSEELAYDVWTMILSIDPDVVVSNINIQTALLAKWLVKRGIPVIHTHRSDDELNNGVADFLLSSDNGWDVQGYMFVNEFLKKKYNNSLSAQSILNEVIYSGVLPSDHRADLESGQIGIIYSGRIEEIQKRILGITESFIHLSGKYPDMKFTMIGGGSLYGKVREAIELAQSKNKVSLEKNLYGQAYKKKLSEHHFVFLNSEYEGTPGSLMDGMSCGLIPISTRYEGVEEIISDGYNGFIIDHISELENLILRVSKDRIVMKQMSARNVEMIDSKFSVRVSAQKWYGLISSLNNKYPKKPKSKADYNFQLPHNHKSLREHNSWSNRSLLRRVFYKLRILYHQRKANL</sequence>
<accession>A0A1E5T1F8</accession>
<dbReference type="AlphaFoldDB" id="A0A1E5T1F8"/>
<dbReference type="RefSeq" id="WP_069836717.1">
    <property type="nucleotide sequence ID" value="NZ_MDGQ01000005.1"/>
</dbReference>
<dbReference type="SUPFAM" id="SSF53756">
    <property type="entry name" value="UDP-Glycosyltransferase/glycogen phosphorylase"/>
    <property type="match status" value="1"/>
</dbReference>
<evidence type="ECO:0000259" key="1">
    <source>
        <dbReference type="Pfam" id="PF00534"/>
    </source>
</evidence>
<name>A0A1E5T1F8_9BACT</name>
<organism evidence="2 3">
    <name type="scientific">Roseivirga misakiensis</name>
    <dbReference type="NCBI Taxonomy" id="1563681"/>
    <lineage>
        <taxon>Bacteria</taxon>
        <taxon>Pseudomonadati</taxon>
        <taxon>Bacteroidota</taxon>
        <taxon>Cytophagia</taxon>
        <taxon>Cytophagales</taxon>
        <taxon>Roseivirgaceae</taxon>
        <taxon>Roseivirga</taxon>
    </lineage>
</organism>
<dbReference type="OrthoDB" id="596635at2"/>